<sequence length="294" mass="34085">MDYELYTLSDGRKLSYRIVGDPAHHPVVYLHGFGSSSAVMVEDRDVLSDLRLFVIAVDRPGYGKSDLHPGYSSEDFAEDLYQLLSCLGIKRCAVAGWSTGGMFAQEFARLYPQCVSSLTLLGSVLPLSQPEVERIMPVKWKIVRWIMLHFPGVCRYLFKRVSKRINQDIDHAVMNRMEKMVHDDKEAAMLFTELLKKATYDAYQYEGMAVYYEVLAMCKADFEVRPSGCYPTIIWQGEDDHLWTVFTSRFLKQRYTKSRMFIIKDKGHFMFLSIWRDVLQQIQEVSAPKEQNHM</sequence>
<proteinExistence type="predicted"/>
<dbReference type="RefSeq" id="WP_204544537.1">
    <property type="nucleotide sequence ID" value="NZ_JAFBFI010000014.1"/>
</dbReference>
<dbReference type="EMBL" id="JAFBFI010000014">
    <property type="protein sequence ID" value="MBM7693659.1"/>
    <property type="molecule type" value="Genomic_DNA"/>
</dbReference>
<keyword evidence="3" id="KW-1185">Reference proteome</keyword>
<protein>
    <submittedName>
        <fullName evidence="2">Pimeloyl-ACP methyl ester carboxylesterase</fullName>
    </submittedName>
</protein>
<reference evidence="2 3" key="1">
    <citation type="submission" date="2021-01" db="EMBL/GenBank/DDBJ databases">
        <title>Genomic Encyclopedia of Type Strains, Phase IV (KMG-IV): sequencing the most valuable type-strain genomes for metagenomic binning, comparative biology and taxonomic classification.</title>
        <authorList>
            <person name="Goeker M."/>
        </authorList>
    </citation>
    <scope>NUCLEOTIDE SEQUENCE [LARGE SCALE GENOMIC DNA]</scope>
    <source>
        <strain evidence="2 3">DSM 105482</strain>
    </source>
</reference>
<organism evidence="2 3">
    <name type="scientific">Peribacillus deserti</name>
    <dbReference type="NCBI Taxonomy" id="673318"/>
    <lineage>
        <taxon>Bacteria</taxon>
        <taxon>Bacillati</taxon>
        <taxon>Bacillota</taxon>
        <taxon>Bacilli</taxon>
        <taxon>Bacillales</taxon>
        <taxon>Bacillaceae</taxon>
        <taxon>Peribacillus</taxon>
    </lineage>
</organism>
<dbReference type="Gene3D" id="3.40.50.1820">
    <property type="entry name" value="alpha/beta hydrolase"/>
    <property type="match status" value="1"/>
</dbReference>
<dbReference type="SUPFAM" id="SSF53474">
    <property type="entry name" value="alpha/beta-Hydrolases"/>
    <property type="match status" value="1"/>
</dbReference>
<dbReference type="InterPro" id="IPR050471">
    <property type="entry name" value="AB_hydrolase"/>
</dbReference>
<evidence type="ECO:0000313" key="2">
    <source>
        <dbReference type="EMBL" id="MBM7693659.1"/>
    </source>
</evidence>
<accession>A0ABS2QLL7</accession>
<dbReference type="PANTHER" id="PTHR43433:SF10">
    <property type="entry name" value="AB HYDROLASE-1 DOMAIN-CONTAINING PROTEIN"/>
    <property type="match status" value="1"/>
</dbReference>
<feature type="domain" description="AB hydrolase-1" evidence="1">
    <location>
        <begin position="26"/>
        <end position="272"/>
    </location>
</feature>
<dbReference type="Pfam" id="PF00561">
    <property type="entry name" value="Abhydrolase_1"/>
    <property type="match status" value="1"/>
</dbReference>
<evidence type="ECO:0000259" key="1">
    <source>
        <dbReference type="Pfam" id="PF00561"/>
    </source>
</evidence>
<evidence type="ECO:0000313" key="3">
    <source>
        <dbReference type="Proteomes" id="UP000823486"/>
    </source>
</evidence>
<dbReference type="InterPro" id="IPR000073">
    <property type="entry name" value="AB_hydrolase_1"/>
</dbReference>
<name>A0ABS2QLL7_9BACI</name>
<dbReference type="InterPro" id="IPR029058">
    <property type="entry name" value="AB_hydrolase_fold"/>
</dbReference>
<gene>
    <name evidence="2" type="ORF">JOC77_003103</name>
</gene>
<dbReference type="PANTHER" id="PTHR43433">
    <property type="entry name" value="HYDROLASE, ALPHA/BETA FOLD FAMILY PROTEIN"/>
    <property type="match status" value="1"/>
</dbReference>
<dbReference type="Proteomes" id="UP000823486">
    <property type="component" value="Unassembled WGS sequence"/>
</dbReference>
<comment type="caution">
    <text evidence="2">The sequence shown here is derived from an EMBL/GenBank/DDBJ whole genome shotgun (WGS) entry which is preliminary data.</text>
</comment>
<dbReference type="PRINTS" id="PR00111">
    <property type="entry name" value="ABHYDROLASE"/>
</dbReference>